<dbReference type="Gene3D" id="2.40.50.140">
    <property type="entry name" value="Nucleic acid-binding proteins"/>
    <property type="match status" value="1"/>
</dbReference>
<gene>
    <name evidence="2" type="ORF">EVC11_031</name>
</gene>
<sequence>MAENKSKYPKHLTPRGILIWPKLNVPDTKYKADGEYKTSLRIPVEVFVKSGLKKMLDEATERALAEAKADGKDLSPAAKAKVKAKGPSYPYGEAFDKEGNHLEDMVDLKFAIKADGVDPKTGESYSNKPKQFDAKGNPINVTLNIGTEAKISFTVFPWATAALGYGVALRPKAVQVLKLIERGAADASAYGFEEEDGYAYGGDDFGGDDHGEEHGHGADESDEQIPF</sequence>
<dbReference type="EMBL" id="MN988539">
    <property type="protein sequence ID" value="QIG74613.1"/>
    <property type="molecule type" value="Genomic_DNA"/>
</dbReference>
<dbReference type="SUPFAM" id="SSF50249">
    <property type="entry name" value="Nucleic acid-binding proteins"/>
    <property type="match status" value="1"/>
</dbReference>
<keyword evidence="3" id="KW-1185">Reference proteome</keyword>
<organism evidence="2 3">
    <name type="scientific">Rhizobium phage RHph_I20</name>
    <dbReference type="NCBI Taxonomy" id="2509730"/>
    <lineage>
        <taxon>Viruses</taxon>
        <taxon>Duplodnaviria</taxon>
        <taxon>Heunggongvirae</taxon>
        <taxon>Uroviricota</taxon>
        <taxon>Caudoviricetes</taxon>
        <taxon>Autographivirales</taxon>
        <taxon>Autographivirales incertae sedis</taxon>
        <taxon>Morelosvirus</taxon>
        <taxon>Morelosvirus RHphI20</taxon>
    </lineage>
</organism>
<accession>A0A7S5UYR2</accession>
<reference evidence="2" key="1">
    <citation type="submission" date="2020-01" db="EMBL/GenBank/DDBJ databases">
        <title>Patterns of diversity and host range of bacteriophage communities associated with bean-nodulatin bacteria.</title>
        <authorList>
            <person name="Vann Cauwenberghe J."/>
            <person name="Santamaria R.I."/>
            <person name="Bustos P."/>
            <person name="Juarez S."/>
            <person name="Gonzalez V."/>
        </authorList>
    </citation>
    <scope>NUCLEOTIDE SEQUENCE</scope>
</reference>
<keyword evidence="2" id="KW-0238">DNA-binding</keyword>
<evidence type="ECO:0000313" key="2">
    <source>
        <dbReference type="EMBL" id="QIG74613.1"/>
    </source>
</evidence>
<evidence type="ECO:0000256" key="1">
    <source>
        <dbReference type="SAM" id="MobiDB-lite"/>
    </source>
</evidence>
<dbReference type="InterPro" id="IPR012340">
    <property type="entry name" value="NA-bd_OB-fold"/>
</dbReference>
<name>A0A7S5UYR2_9CAUD</name>
<dbReference type="Proteomes" id="UP000623593">
    <property type="component" value="Segment"/>
</dbReference>
<feature type="region of interest" description="Disordered" evidence="1">
    <location>
        <begin position="199"/>
        <end position="227"/>
    </location>
</feature>
<dbReference type="GO" id="GO:0003677">
    <property type="term" value="F:DNA binding"/>
    <property type="evidence" value="ECO:0007669"/>
    <property type="project" value="UniProtKB-KW"/>
</dbReference>
<feature type="compositionally biased region" description="Basic and acidic residues" evidence="1">
    <location>
        <begin position="207"/>
        <end position="219"/>
    </location>
</feature>
<protein>
    <submittedName>
        <fullName evidence="2">Single-stranded DNA-binding protein</fullName>
    </submittedName>
</protein>
<proteinExistence type="predicted"/>
<evidence type="ECO:0000313" key="3">
    <source>
        <dbReference type="Proteomes" id="UP000623593"/>
    </source>
</evidence>